<comment type="caution">
    <text evidence="2">The sequence shown here is derived from an EMBL/GenBank/DDBJ whole genome shotgun (WGS) entry which is preliminary data.</text>
</comment>
<organism evidence="2 3">
    <name type="scientific">Prymnesium parvum</name>
    <name type="common">Toxic golden alga</name>
    <dbReference type="NCBI Taxonomy" id="97485"/>
    <lineage>
        <taxon>Eukaryota</taxon>
        <taxon>Haptista</taxon>
        <taxon>Haptophyta</taxon>
        <taxon>Prymnesiophyceae</taxon>
        <taxon>Prymnesiales</taxon>
        <taxon>Prymnesiaceae</taxon>
        <taxon>Prymnesium</taxon>
    </lineage>
</organism>
<feature type="compositionally biased region" description="Polar residues" evidence="1">
    <location>
        <begin position="35"/>
        <end position="47"/>
    </location>
</feature>
<feature type="region of interest" description="Disordered" evidence="1">
    <location>
        <begin position="320"/>
        <end position="369"/>
    </location>
</feature>
<name>A0AB34IJJ8_PRYPA</name>
<evidence type="ECO:0000313" key="2">
    <source>
        <dbReference type="EMBL" id="KAL1499396.1"/>
    </source>
</evidence>
<evidence type="ECO:0000313" key="3">
    <source>
        <dbReference type="Proteomes" id="UP001515480"/>
    </source>
</evidence>
<feature type="region of interest" description="Disordered" evidence="1">
    <location>
        <begin position="1"/>
        <end position="90"/>
    </location>
</feature>
<dbReference type="Proteomes" id="UP001515480">
    <property type="component" value="Unassembled WGS sequence"/>
</dbReference>
<sequence>MAASIFTVLYAPNTSTTETEGVPKDETPDPPLDTPSEQSPLNTTSLPPTHGSAAPSKPKRSTPQAARGSKGTRHLPRAKSSGRPRRRMVKLSVRVNGERGQSGSVVSLPADAPDLPEVCSRIQQSMHLDRQLRFARELFLPDGTKLHSVEQVFAAAEAQATVTVGSGEPFDHDSLPTSAAILHHVGGGRNAAVAVKRTLRATQKKKAQEQARRVRGQGMASIMSDRSRAIQEKRHFVEQLKSESETLAARHPEDLPALGVVVEQGHEQMVSELQRRQRLQEIRRKYTRGKTVDEELVQLEMQLFDQIDFLDRLEKAELADSQPTPAKGQPTPTKAVAPAHDRPKGSTYVRLAIRPASSGDAGQVRVELKPTLQKPVYGARVYSKPHRKP</sequence>
<gene>
    <name evidence="2" type="ORF">AB1Y20_011602</name>
</gene>
<proteinExistence type="predicted"/>
<accession>A0AB34IJJ8</accession>
<dbReference type="EMBL" id="JBGBPQ010000025">
    <property type="protein sequence ID" value="KAL1499396.1"/>
    <property type="molecule type" value="Genomic_DNA"/>
</dbReference>
<keyword evidence="3" id="KW-1185">Reference proteome</keyword>
<reference evidence="2 3" key="1">
    <citation type="journal article" date="2024" name="Science">
        <title>Giant polyketide synthase enzymes in the biosynthesis of giant marine polyether toxins.</title>
        <authorList>
            <person name="Fallon T.R."/>
            <person name="Shende V.V."/>
            <person name="Wierzbicki I.H."/>
            <person name="Pendleton A.L."/>
            <person name="Watervoot N.F."/>
            <person name="Auber R.P."/>
            <person name="Gonzalez D.J."/>
            <person name="Wisecaver J.H."/>
            <person name="Moore B.S."/>
        </authorList>
    </citation>
    <scope>NUCLEOTIDE SEQUENCE [LARGE SCALE GENOMIC DNA]</scope>
    <source>
        <strain evidence="2 3">12B1</strain>
    </source>
</reference>
<protein>
    <submittedName>
        <fullName evidence="2">Uncharacterized protein</fullName>
    </submittedName>
</protein>
<feature type="compositionally biased region" description="Basic residues" evidence="1">
    <location>
        <begin position="70"/>
        <end position="89"/>
    </location>
</feature>
<evidence type="ECO:0000256" key="1">
    <source>
        <dbReference type="SAM" id="MobiDB-lite"/>
    </source>
</evidence>
<dbReference type="AlphaFoldDB" id="A0AB34IJJ8"/>
<feature type="region of interest" description="Disordered" evidence="1">
    <location>
        <begin position="203"/>
        <end position="225"/>
    </location>
</feature>